<name>A0A1C7LQT3_GRIFR</name>
<dbReference type="STRING" id="5627.A0A1C7LQT3"/>
<keyword evidence="1" id="KW-0560">Oxidoreductase</keyword>
<evidence type="ECO:0000313" key="3">
    <source>
        <dbReference type="EMBL" id="OBZ67195.1"/>
    </source>
</evidence>
<dbReference type="EMBL" id="LUGG01000025">
    <property type="protein sequence ID" value="OBZ67195.1"/>
    <property type="molecule type" value="Genomic_DNA"/>
</dbReference>
<dbReference type="GO" id="GO:0005739">
    <property type="term" value="C:mitochondrion"/>
    <property type="evidence" value="ECO:0007669"/>
    <property type="project" value="TreeGrafter"/>
</dbReference>
<sequence>MSQCRLFKKCEHNGRSGCRTEGVIDVDIAQTSNLTSYESTSLQGFYSWTDTLKTDVVKKVEAILREHNAYGATFYEIGQHAPVAGIRNGLKLFKEVGADVIVAVGGGSPVDASKAILYFQQQETGGPYLRQIAIPTTLSAAEYTIGAGYTNDEGMKVAVSSQELAPAGIILDAELTLSTPERLWLSTGLRAVDHAVENLSLQIFATVEGEPQRRRRPPEITDRLLDESLAAQTREVQCPRSISCSRTQVGRKVQHPSWYHFVSHSRAGCALKAEVASQEDKEWLAGALFHLRQPSTGSLDGDILKLSADIDQLVLDLGLKSTLVQYNVPTEDFPKIAEQAVGSKDDPTFPKVVKLLEALYQ</sequence>
<evidence type="ECO:0000259" key="2">
    <source>
        <dbReference type="Pfam" id="PF00465"/>
    </source>
</evidence>
<dbReference type="AlphaFoldDB" id="A0A1C7LQT3"/>
<proteinExistence type="predicted"/>
<evidence type="ECO:0000256" key="1">
    <source>
        <dbReference type="ARBA" id="ARBA00023002"/>
    </source>
</evidence>
<feature type="domain" description="Alcohol dehydrogenase iron-type/glycerol dehydrogenase GldA" evidence="2">
    <location>
        <begin position="52"/>
        <end position="172"/>
    </location>
</feature>
<gene>
    <name evidence="3" type="primary">tftE</name>
    <name evidence="3" type="ORF">A0H81_12871</name>
</gene>
<dbReference type="PANTHER" id="PTHR11496:SF97">
    <property type="entry name" value="ALCOHOL DEHYDROGENASE IRON-TYPE_GLYCEROL DEHYDROGENASE GLDA DOMAIN-CONTAINING PROTEIN"/>
    <property type="match status" value="1"/>
</dbReference>
<comment type="caution">
    <text evidence="3">The sequence shown here is derived from an EMBL/GenBank/DDBJ whole genome shotgun (WGS) entry which is preliminary data.</text>
</comment>
<dbReference type="Pfam" id="PF00465">
    <property type="entry name" value="Fe-ADH"/>
    <property type="match status" value="1"/>
</dbReference>
<protein>
    <submittedName>
        <fullName evidence="3">Maleylacetate reductase</fullName>
    </submittedName>
</protein>
<dbReference type="PANTHER" id="PTHR11496">
    <property type="entry name" value="ALCOHOL DEHYDROGENASE"/>
    <property type="match status" value="1"/>
</dbReference>
<dbReference type="SUPFAM" id="SSF56796">
    <property type="entry name" value="Dehydroquinate synthase-like"/>
    <property type="match status" value="1"/>
</dbReference>
<reference evidence="3 4" key="1">
    <citation type="submission" date="2016-03" db="EMBL/GenBank/DDBJ databases">
        <title>Whole genome sequencing of Grifola frondosa 9006-11.</title>
        <authorList>
            <person name="Min B."/>
            <person name="Park H."/>
            <person name="Kim J.-G."/>
            <person name="Cho H."/>
            <person name="Oh Y.-L."/>
            <person name="Kong W.-S."/>
            <person name="Choi I.-G."/>
        </authorList>
    </citation>
    <scope>NUCLEOTIDE SEQUENCE [LARGE SCALE GENOMIC DNA]</scope>
    <source>
        <strain evidence="3 4">9006-11</strain>
    </source>
</reference>
<dbReference type="Gene3D" id="3.40.50.1970">
    <property type="match status" value="1"/>
</dbReference>
<dbReference type="Proteomes" id="UP000092993">
    <property type="component" value="Unassembled WGS sequence"/>
</dbReference>
<dbReference type="OrthoDB" id="3360544at2759"/>
<keyword evidence="4" id="KW-1185">Reference proteome</keyword>
<dbReference type="InterPro" id="IPR039697">
    <property type="entry name" value="Alcohol_dehydrogenase_Fe"/>
</dbReference>
<accession>A0A1C7LQT3</accession>
<dbReference type="InterPro" id="IPR001670">
    <property type="entry name" value="ADH_Fe/GldA"/>
</dbReference>
<dbReference type="GO" id="GO:0046872">
    <property type="term" value="F:metal ion binding"/>
    <property type="evidence" value="ECO:0007669"/>
    <property type="project" value="InterPro"/>
</dbReference>
<evidence type="ECO:0000313" key="4">
    <source>
        <dbReference type="Proteomes" id="UP000092993"/>
    </source>
</evidence>
<dbReference type="GO" id="GO:0004022">
    <property type="term" value="F:alcohol dehydrogenase (NAD+) activity"/>
    <property type="evidence" value="ECO:0007669"/>
    <property type="project" value="TreeGrafter"/>
</dbReference>
<organism evidence="3 4">
    <name type="scientific">Grifola frondosa</name>
    <name type="common">Maitake</name>
    <name type="synonym">Polyporus frondosus</name>
    <dbReference type="NCBI Taxonomy" id="5627"/>
    <lineage>
        <taxon>Eukaryota</taxon>
        <taxon>Fungi</taxon>
        <taxon>Dikarya</taxon>
        <taxon>Basidiomycota</taxon>
        <taxon>Agaricomycotina</taxon>
        <taxon>Agaricomycetes</taxon>
        <taxon>Polyporales</taxon>
        <taxon>Grifolaceae</taxon>
        <taxon>Grifola</taxon>
    </lineage>
</organism>